<dbReference type="AlphaFoldDB" id="D3BPX0"/>
<organism evidence="1 2">
    <name type="scientific">Heterostelium pallidum (strain ATCC 26659 / Pp 5 / PN500)</name>
    <name type="common">Cellular slime mold</name>
    <name type="synonym">Polysphondylium pallidum</name>
    <dbReference type="NCBI Taxonomy" id="670386"/>
    <lineage>
        <taxon>Eukaryota</taxon>
        <taxon>Amoebozoa</taxon>
        <taxon>Evosea</taxon>
        <taxon>Eumycetozoa</taxon>
        <taxon>Dictyostelia</taxon>
        <taxon>Acytosteliales</taxon>
        <taxon>Acytosteliaceae</taxon>
        <taxon>Heterostelium</taxon>
    </lineage>
</organism>
<name>D3BPX0_HETP5</name>
<gene>
    <name evidence="1" type="ORF">PPL_10014</name>
</gene>
<sequence length="66" mass="7602">MTLIKNLTNFGGSGSSIQSKIHESISSSTGMNVYQNGSQVTDSNYCYWSYYYNRWICNYYGGNRQY</sequence>
<dbReference type="InParanoid" id="D3BPX0"/>
<dbReference type="RefSeq" id="XP_020428386.1">
    <property type="nucleotide sequence ID" value="XM_020580801.1"/>
</dbReference>
<proteinExistence type="predicted"/>
<dbReference type="Proteomes" id="UP000001396">
    <property type="component" value="Unassembled WGS sequence"/>
</dbReference>
<comment type="caution">
    <text evidence="1">The sequence shown here is derived from an EMBL/GenBank/DDBJ whole genome shotgun (WGS) entry which is preliminary data.</text>
</comment>
<accession>D3BPX0</accession>
<protein>
    <submittedName>
        <fullName evidence="1">Uncharacterized protein</fullName>
    </submittedName>
</protein>
<keyword evidence="2" id="KW-1185">Reference proteome</keyword>
<evidence type="ECO:0000313" key="1">
    <source>
        <dbReference type="EMBL" id="EFA76253.1"/>
    </source>
</evidence>
<dbReference type="GeneID" id="31365486"/>
<reference evidence="1 2" key="1">
    <citation type="journal article" date="2011" name="Genome Res.">
        <title>Phylogeny-wide analysis of social amoeba genomes highlights ancient origins for complex intercellular communication.</title>
        <authorList>
            <person name="Heidel A.J."/>
            <person name="Lawal H.M."/>
            <person name="Felder M."/>
            <person name="Schilde C."/>
            <person name="Helps N.R."/>
            <person name="Tunggal B."/>
            <person name="Rivero F."/>
            <person name="John U."/>
            <person name="Schleicher M."/>
            <person name="Eichinger L."/>
            <person name="Platzer M."/>
            <person name="Noegel A.A."/>
            <person name="Schaap P."/>
            <person name="Gloeckner G."/>
        </authorList>
    </citation>
    <scope>NUCLEOTIDE SEQUENCE [LARGE SCALE GENOMIC DNA]</scope>
    <source>
        <strain evidence="2">ATCC 26659 / Pp 5 / PN500</strain>
    </source>
</reference>
<evidence type="ECO:0000313" key="2">
    <source>
        <dbReference type="Proteomes" id="UP000001396"/>
    </source>
</evidence>
<dbReference type="EMBL" id="ADBJ01000047">
    <property type="protein sequence ID" value="EFA76253.1"/>
    <property type="molecule type" value="Genomic_DNA"/>
</dbReference>